<proteinExistence type="predicted"/>
<accession>A0A165SYW5</accession>
<reference evidence="1 2" key="1">
    <citation type="journal article" date="2016" name="Mol. Biol. Evol.">
        <title>Comparative Genomics of Early-Diverging Mushroom-Forming Fungi Provides Insights into the Origins of Lignocellulose Decay Capabilities.</title>
        <authorList>
            <person name="Nagy L.G."/>
            <person name="Riley R."/>
            <person name="Tritt A."/>
            <person name="Adam C."/>
            <person name="Daum C."/>
            <person name="Floudas D."/>
            <person name="Sun H."/>
            <person name="Yadav J.S."/>
            <person name="Pangilinan J."/>
            <person name="Larsson K.H."/>
            <person name="Matsuura K."/>
            <person name="Barry K."/>
            <person name="Labutti K."/>
            <person name="Kuo R."/>
            <person name="Ohm R.A."/>
            <person name="Bhattacharya S.S."/>
            <person name="Shirouzu T."/>
            <person name="Yoshinaga Y."/>
            <person name="Martin F.M."/>
            <person name="Grigoriev I.V."/>
            <person name="Hibbett D.S."/>
        </authorList>
    </citation>
    <scope>NUCLEOTIDE SEQUENCE [LARGE SCALE GENOMIC DNA]</scope>
    <source>
        <strain evidence="1 2">HHB14362 ss-1</strain>
    </source>
</reference>
<dbReference type="AlphaFoldDB" id="A0A165SYW5"/>
<dbReference type="EMBL" id="KV425569">
    <property type="protein sequence ID" value="KZT25879.1"/>
    <property type="molecule type" value="Genomic_DNA"/>
</dbReference>
<dbReference type="Proteomes" id="UP000076761">
    <property type="component" value="Unassembled WGS sequence"/>
</dbReference>
<evidence type="ECO:0000313" key="2">
    <source>
        <dbReference type="Proteomes" id="UP000076761"/>
    </source>
</evidence>
<evidence type="ECO:0000313" key="1">
    <source>
        <dbReference type="EMBL" id="KZT25879.1"/>
    </source>
</evidence>
<name>A0A165SYW5_9AGAM</name>
<protein>
    <submittedName>
        <fullName evidence="1">Uncharacterized protein</fullName>
    </submittedName>
</protein>
<organism evidence="1 2">
    <name type="scientific">Neolentinus lepideus HHB14362 ss-1</name>
    <dbReference type="NCBI Taxonomy" id="1314782"/>
    <lineage>
        <taxon>Eukaryota</taxon>
        <taxon>Fungi</taxon>
        <taxon>Dikarya</taxon>
        <taxon>Basidiomycota</taxon>
        <taxon>Agaricomycotina</taxon>
        <taxon>Agaricomycetes</taxon>
        <taxon>Gloeophyllales</taxon>
        <taxon>Gloeophyllaceae</taxon>
        <taxon>Neolentinus</taxon>
    </lineage>
</organism>
<sequence>MPKHRCPSTYLAPTTLNAGKLTDDQGQIAVFRKDRREYVEWPSTCLKSIMSSTHRDVRGYSIRDGDDTITTKNPTDAELQDMIAEVNTTGRALSTSRSS</sequence>
<dbReference type="InParanoid" id="A0A165SYW5"/>
<gene>
    <name evidence="1" type="ORF">NEOLEDRAFT_282366</name>
</gene>
<keyword evidence="2" id="KW-1185">Reference proteome</keyword>